<evidence type="ECO:0000256" key="3">
    <source>
        <dbReference type="ARBA" id="ARBA00022475"/>
    </source>
</evidence>
<keyword evidence="7 12" id="KW-0811">Translocation</keyword>
<organism evidence="14 15">
    <name type="scientific">Exiguobacterium aurantiacum</name>
    <dbReference type="NCBI Taxonomy" id="33987"/>
    <lineage>
        <taxon>Bacteria</taxon>
        <taxon>Bacillati</taxon>
        <taxon>Bacillota</taxon>
        <taxon>Bacilli</taxon>
        <taxon>Bacillales</taxon>
        <taxon>Bacillales Family XII. Incertae Sedis</taxon>
        <taxon>Exiguobacterium</taxon>
    </lineage>
</organism>
<dbReference type="Pfam" id="PF07549">
    <property type="entry name" value="Sec_GG"/>
    <property type="match status" value="1"/>
</dbReference>
<dbReference type="FunFam" id="1.20.1640.10:FF:000024">
    <property type="entry name" value="Multifunctional fusion protein"/>
    <property type="match status" value="1"/>
</dbReference>
<evidence type="ECO:0000313" key="15">
    <source>
        <dbReference type="Proteomes" id="UP000254060"/>
    </source>
</evidence>
<dbReference type="Gene3D" id="1.20.1640.10">
    <property type="entry name" value="Multidrug efflux transporter AcrB transmembrane domain"/>
    <property type="match status" value="1"/>
</dbReference>
<evidence type="ECO:0000256" key="2">
    <source>
        <dbReference type="ARBA" id="ARBA00022448"/>
    </source>
</evidence>
<dbReference type="GO" id="GO:0015450">
    <property type="term" value="F:protein-transporting ATPase activity"/>
    <property type="evidence" value="ECO:0007669"/>
    <property type="project" value="InterPro"/>
</dbReference>
<dbReference type="HAMAP" id="MF_01464_B">
    <property type="entry name" value="SecF_B"/>
    <property type="match status" value="1"/>
</dbReference>
<evidence type="ECO:0000259" key="13">
    <source>
        <dbReference type="Pfam" id="PF02355"/>
    </source>
</evidence>
<evidence type="ECO:0000256" key="10">
    <source>
        <dbReference type="ARBA" id="ARBA00060856"/>
    </source>
</evidence>
<dbReference type="SUPFAM" id="SSF82866">
    <property type="entry name" value="Multidrug efflux transporter AcrB transmembrane domain"/>
    <property type="match status" value="1"/>
</dbReference>
<sequence length="308" mass="34122">MNFKLTEWNYVKHMRTMFLISCAIVIIGLGILFFRGLNLGIDFASGTRVEVQSETQVSQEELEAAFREAGVDESISSVQYADGGTLANVTFVGQLGQQDVASVKDVFTETFGSDPNISTVSAEVGRDIARNAIYAVALASLGIILYITFRFEFSYAVATVVAMLHDAFFMIVAFSIFGIEVNLYFVAAILTIIGYSVNDTIVTFDRVRENIQTYEKERKIKSMDVYRSIVNQSIQETIVRSVNTVITVILTALALYVFGAESIRGFAVALLVGLFMGMYSSLFIASYLWLLLKRTTLNKKKAEPAPEV</sequence>
<keyword evidence="2 12" id="KW-0813">Transport</keyword>
<feature type="transmembrane region" description="Helical" evidence="12">
    <location>
        <begin position="237"/>
        <end position="259"/>
    </location>
</feature>
<feature type="transmembrane region" description="Helical" evidence="12">
    <location>
        <begin position="132"/>
        <end position="149"/>
    </location>
</feature>
<accession>A0A377FV42</accession>
<evidence type="ECO:0000256" key="4">
    <source>
        <dbReference type="ARBA" id="ARBA00022692"/>
    </source>
</evidence>
<comment type="subcellular location">
    <subcellularLocation>
        <location evidence="1 12">Cell membrane</location>
        <topology evidence="1 12">Multi-pass membrane protein</topology>
    </subcellularLocation>
</comment>
<dbReference type="EMBL" id="UGGP01000001">
    <property type="protein sequence ID" value="STO08692.1"/>
    <property type="molecule type" value="Genomic_DNA"/>
</dbReference>
<name>A0A377FV42_9BACL</name>
<dbReference type="STRING" id="1397694.GCA_000702585_02558"/>
<protein>
    <recommendedName>
        <fullName evidence="12">Protein-export membrane protein SecF</fullName>
    </recommendedName>
</protein>
<comment type="function">
    <text evidence="9 12">Part of the Sec protein translocase complex. Interacts with the SecYEG preprotein conducting channel. SecDF uses the proton motive force (PMF) to complete protein translocation after the ATP-dependent function of SecA.</text>
</comment>
<dbReference type="PANTHER" id="PTHR30081:SF8">
    <property type="entry name" value="PROTEIN TRANSLOCASE SUBUNIT SECF"/>
    <property type="match status" value="1"/>
</dbReference>
<feature type="domain" description="Protein export membrane protein SecD/SecF C-terminal" evidence="13">
    <location>
        <begin position="109"/>
        <end position="294"/>
    </location>
</feature>
<comment type="subunit">
    <text evidence="12">Forms a complex with SecD. Part of the essential Sec protein translocation apparatus which comprises SecA, SecYEG and auxiliary proteins SecDF. Other proteins may also be involved.</text>
</comment>
<dbReference type="InterPro" id="IPR048634">
    <property type="entry name" value="SecD_SecF_C"/>
</dbReference>
<comment type="similarity">
    <text evidence="10">In the C-terminal section; belongs to the SecD/SecF family. SecF subfamily.</text>
</comment>
<dbReference type="GO" id="GO:0043952">
    <property type="term" value="P:protein transport by the Sec complex"/>
    <property type="evidence" value="ECO:0007669"/>
    <property type="project" value="UniProtKB-UniRule"/>
</dbReference>
<dbReference type="PANTHER" id="PTHR30081">
    <property type="entry name" value="PROTEIN-EXPORT MEMBRANE PROTEIN SEC"/>
    <property type="match status" value="1"/>
</dbReference>
<keyword evidence="6 12" id="KW-1133">Transmembrane helix</keyword>
<dbReference type="Pfam" id="PF02355">
    <property type="entry name" value="SecD_SecF_C"/>
    <property type="match status" value="1"/>
</dbReference>
<dbReference type="GO" id="GO:0005886">
    <property type="term" value="C:plasma membrane"/>
    <property type="evidence" value="ECO:0007669"/>
    <property type="project" value="UniProtKB-SubCell"/>
</dbReference>
<evidence type="ECO:0000256" key="7">
    <source>
        <dbReference type="ARBA" id="ARBA00023010"/>
    </source>
</evidence>
<proteinExistence type="inferred from homology"/>
<dbReference type="InterPro" id="IPR022646">
    <property type="entry name" value="SecD/SecF_CS"/>
</dbReference>
<evidence type="ECO:0000256" key="5">
    <source>
        <dbReference type="ARBA" id="ARBA00022927"/>
    </source>
</evidence>
<keyword evidence="4 12" id="KW-0812">Transmembrane</keyword>
<evidence type="ECO:0000256" key="8">
    <source>
        <dbReference type="ARBA" id="ARBA00023136"/>
    </source>
</evidence>
<dbReference type="AlphaFoldDB" id="A0A377FV42"/>
<evidence type="ECO:0000256" key="9">
    <source>
        <dbReference type="ARBA" id="ARBA00059018"/>
    </source>
</evidence>
<dbReference type="InterPro" id="IPR055344">
    <property type="entry name" value="SecD_SecF_C_bact"/>
</dbReference>
<gene>
    <name evidence="14" type="primary">secDF_1</name>
    <name evidence="12" type="synonym">secF</name>
    <name evidence="14" type="ORF">NCTC13163_02069</name>
</gene>
<dbReference type="NCBIfam" id="TIGR00966">
    <property type="entry name" value="transloc_SecF"/>
    <property type="match status" value="1"/>
</dbReference>
<keyword evidence="5 12" id="KW-0653">Protein transport</keyword>
<dbReference type="NCBIfam" id="TIGR00916">
    <property type="entry name" value="2A0604s01"/>
    <property type="match status" value="1"/>
</dbReference>
<comment type="caution">
    <text evidence="12">Lacks conserved residue(s) required for the propagation of feature annotation.</text>
</comment>
<evidence type="ECO:0000256" key="11">
    <source>
        <dbReference type="ARBA" id="ARBA00061053"/>
    </source>
</evidence>
<feature type="transmembrane region" description="Helical" evidence="12">
    <location>
        <begin position="16"/>
        <end position="34"/>
    </location>
</feature>
<evidence type="ECO:0000313" key="14">
    <source>
        <dbReference type="EMBL" id="STO08692.1"/>
    </source>
</evidence>
<comment type="similarity">
    <text evidence="11">In the N-terminal section; belongs to the SecD/SecF family. SecD subfamily.</text>
</comment>
<dbReference type="GO" id="GO:0065002">
    <property type="term" value="P:intracellular protein transmembrane transport"/>
    <property type="evidence" value="ECO:0007669"/>
    <property type="project" value="UniProtKB-UniRule"/>
</dbReference>
<reference evidence="14 15" key="1">
    <citation type="submission" date="2018-06" db="EMBL/GenBank/DDBJ databases">
        <authorList>
            <consortium name="Pathogen Informatics"/>
            <person name="Doyle S."/>
        </authorList>
    </citation>
    <scope>NUCLEOTIDE SEQUENCE [LARGE SCALE GENOMIC DNA]</scope>
    <source>
        <strain evidence="14 15">NCTC13163</strain>
    </source>
</reference>
<dbReference type="InterPro" id="IPR005665">
    <property type="entry name" value="SecF_bac"/>
</dbReference>
<dbReference type="Proteomes" id="UP000254060">
    <property type="component" value="Unassembled WGS sequence"/>
</dbReference>
<feature type="transmembrane region" description="Helical" evidence="12">
    <location>
        <begin position="265"/>
        <end position="292"/>
    </location>
</feature>
<dbReference type="PRINTS" id="PR01755">
    <property type="entry name" value="SECFTRNLCASE"/>
</dbReference>
<dbReference type="InterPro" id="IPR022645">
    <property type="entry name" value="SecD/SecF_bac"/>
</dbReference>
<comment type="similarity">
    <text evidence="12">Belongs to the SecD/SecF family. SecF subfamily.</text>
</comment>
<dbReference type="InterPro" id="IPR022813">
    <property type="entry name" value="SecD/SecF_arch_bac"/>
</dbReference>
<dbReference type="GO" id="GO:0006605">
    <property type="term" value="P:protein targeting"/>
    <property type="evidence" value="ECO:0007669"/>
    <property type="project" value="UniProtKB-UniRule"/>
</dbReference>
<keyword evidence="8 12" id="KW-0472">Membrane</keyword>
<evidence type="ECO:0000256" key="1">
    <source>
        <dbReference type="ARBA" id="ARBA00004651"/>
    </source>
</evidence>
<evidence type="ECO:0000256" key="6">
    <source>
        <dbReference type="ARBA" id="ARBA00022989"/>
    </source>
</evidence>
<keyword evidence="3 12" id="KW-1003">Cell membrane</keyword>
<evidence type="ECO:0000256" key="12">
    <source>
        <dbReference type="HAMAP-Rule" id="MF_01464"/>
    </source>
</evidence>